<dbReference type="GO" id="GO:0005829">
    <property type="term" value="C:cytosol"/>
    <property type="evidence" value="ECO:0007669"/>
    <property type="project" value="TreeGrafter"/>
</dbReference>
<evidence type="ECO:0000313" key="11">
    <source>
        <dbReference type="Proteomes" id="UP000005439"/>
    </source>
</evidence>
<comment type="subunit">
    <text evidence="7">Homodimer. The dihydroxyacetone kinase complex is composed of a homodimer of DhaM, a homodimer of DhaK and the subunit DhaL.</text>
</comment>
<evidence type="ECO:0000256" key="7">
    <source>
        <dbReference type="ARBA" id="ARBA00046577"/>
    </source>
</evidence>
<dbReference type="GO" id="GO:0019563">
    <property type="term" value="P:glycerol catabolic process"/>
    <property type="evidence" value="ECO:0007669"/>
    <property type="project" value="TreeGrafter"/>
</dbReference>
<dbReference type="NCBIfam" id="TIGR02365">
    <property type="entry name" value="dha_L_ycgS"/>
    <property type="match status" value="1"/>
</dbReference>
<evidence type="ECO:0000313" key="10">
    <source>
        <dbReference type="EMBL" id="AEW04439.1"/>
    </source>
</evidence>
<dbReference type="SUPFAM" id="SSF101473">
    <property type="entry name" value="DhaL-like"/>
    <property type="match status" value="1"/>
</dbReference>
<dbReference type="Gene3D" id="1.25.40.340">
    <property type="match status" value="1"/>
</dbReference>
<accession>G8TSR2</accession>
<keyword evidence="6" id="KW-0319">Glycerol metabolism</keyword>
<dbReference type="Proteomes" id="UP000005439">
    <property type="component" value="Chromosome"/>
</dbReference>
<reference evidence="10 11" key="2">
    <citation type="journal article" date="2012" name="Stand. Genomic Sci.">
        <title>Complete genome sequence of the moderately thermophilic mineral-sulfide-oxidizing firmicute Sulfobacillus acidophilus type strain (NAL(T)).</title>
        <authorList>
            <person name="Anderson I."/>
            <person name="Chertkov O."/>
            <person name="Chen A."/>
            <person name="Saunders E."/>
            <person name="Lapidus A."/>
            <person name="Nolan M."/>
            <person name="Lucas S."/>
            <person name="Hammon N."/>
            <person name="Deshpande S."/>
            <person name="Cheng J.F."/>
            <person name="Han C."/>
            <person name="Tapia R."/>
            <person name="Goodwin L.A."/>
            <person name="Pitluck S."/>
            <person name="Liolios K."/>
            <person name="Pagani I."/>
            <person name="Ivanova N."/>
            <person name="Mikhailova N."/>
            <person name="Pati A."/>
            <person name="Palaniappan K."/>
            <person name="Land M."/>
            <person name="Pan C."/>
            <person name="Rohde M."/>
            <person name="Pukall R."/>
            <person name="Goker M."/>
            <person name="Detter J.C."/>
            <person name="Woyke T."/>
            <person name="Bristow J."/>
            <person name="Eisen J.A."/>
            <person name="Markowitz V."/>
            <person name="Hugenholtz P."/>
            <person name="Kyrpides N.C."/>
            <person name="Klenk H.P."/>
            <person name="Mavromatis K."/>
        </authorList>
    </citation>
    <scope>NUCLEOTIDE SEQUENCE [LARGE SCALE GENOMIC DNA]</scope>
    <source>
        <strain evidence="11">ATCC 700253 / DSM 10332 / NAL</strain>
    </source>
</reference>
<organism evidence="10 11">
    <name type="scientific">Sulfobacillus acidophilus (strain ATCC 700253 / DSM 10332 / NAL)</name>
    <dbReference type="NCBI Taxonomy" id="679936"/>
    <lineage>
        <taxon>Bacteria</taxon>
        <taxon>Bacillati</taxon>
        <taxon>Bacillota</taxon>
        <taxon>Clostridia</taxon>
        <taxon>Eubacteriales</taxon>
        <taxon>Clostridiales Family XVII. Incertae Sedis</taxon>
        <taxon>Sulfobacillus</taxon>
    </lineage>
</organism>
<dbReference type="Pfam" id="PF02734">
    <property type="entry name" value="Dak2"/>
    <property type="match status" value="1"/>
</dbReference>
<dbReference type="InterPro" id="IPR004007">
    <property type="entry name" value="DhaL_dom"/>
</dbReference>
<evidence type="ECO:0000256" key="8">
    <source>
        <dbReference type="ARBA" id="ARBA00055771"/>
    </source>
</evidence>
<evidence type="ECO:0000256" key="3">
    <source>
        <dbReference type="ARBA" id="ARBA00012095"/>
    </source>
</evidence>
<dbReference type="PATRIC" id="fig|679936.5.peg.991"/>
<dbReference type="HOGENOM" id="CLU_066424_3_0_9"/>
<dbReference type="InterPro" id="IPR036117">
    <property type="entry name" value="DhaL_dom_sf"/>
</dbReference>
<comment type="pathway">
    <text evidence="2">Polyol metabolism; glycerol degradation.</text>
</comment>
<keyword evidence="5 10" id="KW-0418">Kinase</keyword>
<dbReference type="InterPro" id="IPR050861">
    <property type="entry name" value="Dihydroxyacetone_Kinase"/>
</dbReference>
<evidence type="ECO:0000256" key="5">
    <source>
        <dbReference type="ARBA" id="ARBA00022777"/>
    </source>
</evidence>
<evidence type="ECO:0000256" key="4">
    <source>
        <dbReference type="ARBA" id="ARBA00022679"/>
    </source>
</evidence>
<comment type="function">
    <text evidence="8">ADP-binding subunit of the dihydroxyacetone kinase, which is responsible for the phosphoenolpyruvate (PEP)-dependent phosphorylation of dihydroxyacetone. DhaL-ADP is converted to DhaL-ATP via a phosphoryl group transfer from DhaM and transmits it to dihydroxyacetone binds to DhaK.</text>
</comment>
<sequence>MTTETLRHFWIRFADRIQGAQDELNRLDAAIGDADHGTNFARGLARVKAYCQASEDDWSDAIKAIGMALLSTVGGASGALWGSGLLRVATRLPHAADADKATLTEAIDVFVTALKERGKAELGDKTMMDVWLPARETLHERLDAGDSGWEALQYVARHARIWAEATIPLTAKKGRAAYLGPRSQGHLDPGALSSAIWWECWLEEGVAR</sequence>
<reference evidence="11" key="1">
    <citation type="submission" date="2011-12" db="EMBL/GenBank/DDBJ databases">
        <title>The complete genome of chromosome of Sulfobacillus acidophilus DSM 10332.</title>
        <authorList>
            <person name="Lucas S."/>
            <person name="Han J."/>
            <person name="Lapidus A."/>
            <person name="Bruce D."/>
            <person name="Goodwin L."/>
            <person name="Pitluck S."/>
            <person name="Peters L."/>
            <person name="Kyrpides N."/>
            <person name="Mavromatis K."/>
            <person name="Ivanova N."/>
            <person name="Mikhailova N."/>
            <person name="Chertkov O."/>
            <person name="Saunders E."/>
            <person name="Detter J.C."/>
            <person name="Tapia R."/>
            <person name="Han C."/>
            <person name="Land M."/>
            <person name="Hauser L."/>
            <person name="Markowitz V."/>
            <person name="Cheng J.-F."/>
            <person name="Hugenholtz P."/>
            <person name="Woyke T."/>
            <person name="Wu D."/>
            <person name="Pukall R."/>
            <person name="Gehrich-Schroeter G."/>
            <person name="Schneider S."/>
            <person name="Klenk H.-P."/>
            <person name="Eisen J.A."/>
        </authorList>
    </citation>
    <scope>NUCLEOTIDE SEQUENCE [LARGE SCALE GENOMIC DNA]</scope>
    <source>
        <strain evidence="11">ATCC 700253 / DSM 10332 / NAL</strain>
    </source>
</reference>
<feature type="domain" description="DhaL" evidence="9">
    <location>
        <begin position="4"/>
        <end position="203"/>
    </location>
</feature>
<gene>
    <name evidence="10" type="ordered locus">Sulac_0937</name>
</gene>
<keyword evidence="11" id="KW-1185">Reference proteome</keyword>
<dbReference type="FunFam" id="1.25.40.340:FF:000002">
    <property type="entry name" value="Dihydroxyacetone kinase, L subunit"/>
    <property type="match status" value="1"/>
</dbReference>
<dbReference type="PANTHER" id="PTHR28629">
    <property type="entry name" value="TRIOKINASE/FMN CYCLASE"/>
    <property type="match status" value="1"/>
</dbReference>
<dbReference type="InterPro" id="IPR012737">
    <property type="entry name" value="DhaK_L_YcgS"/>
</dbReference>
<dbReference type="EMBL" id="CP003179">
    <property type="protein sequence ID" value="AEW04439.1"/>
    <property type="molecule type" value="Genomic_DNA"/>
</dbReference>
<evidence type="ECO:0000256" key="6">
    <source>
        <dbReference type="ARBA" id="ARBA00022798"/>
    </source>
</evidence>
<protein>
    <recommendedName>
        <fullName evidence="3">phosphoenolpyruvate--glycerone phosphotransferase</fullName>
        <ecNumber evidence="3">2.7.1.121</ecNumber>
    </recommendedName>
</protein>
<evidence type="ECO:0000256" key="2">
    <source>
        <dbReference type="ARBA" id="ARBA00004745"/>
    </source>
</evidence>
<dbReference type="KEGG" id="sap:Sulac_0937"/>
<dbReference type="STRING" id="679936.Sulac_0937"/>
<dbReference type="EC" id="2.7.1.121" evidence="3"/>
<dbReference type="AlphaFoldDB" id="G8TSR2"/>
<name>G8TSR2_SULAD</name>
<keyword evidence="4 10" id="KW-0808">Transferase</keyword>
<evidence type="ECO:0000256" key="1">
    <source>
        <dbReference type="ARBA" id="ARBA00001113"/>
    </source>
</evidence>
<proteinExistence type="predicted"/>
<dbReference type="PANTHER" id="PTHR28629:SF4">
    <property type="entry name" value="TRIOKINASE_FMN CYCLASE"/>
    <property type="match status" value="1"/>
</dbReference>
<evidence type="ECO:0000259" key="9">
    <source>
        <dbReference type="PROSITE" id="PS51480"/>
    </source>
</evidence>
<dbReference type="GO" id="GO:0004371">
    <property type="term" value="F:glycerone kinase activity"/>
    <property type="evidence" value="ECO:0007669"/>
    <property type="project" value="InterPro"/>
</dbReference>
<comment type="catalytic activity">
    <reaction evidence="1">
        <text>dihydroxyacetone + phosphoenolpyruvate = dihydroxyacetone phosphate + pyruvate</text>
        <dbReference type="Rhea" id="RHEA:18381"/>
        <dbReference type="ChEBI" id="CHEBI:15361"/>
        <dbReference type="ChEBI" id="CHEBI:16016"/>
        <dbReference type="ChEBI" id="CHEBI:57642"/>
        <dbReference type="ChEBI" id="CHEBI:58702"/>
        <dbReference type="EC" id="2.7.1.121"/>
    </reaction>
</comment>
<dbReference type="PROSITE" id="PS51480">
    <property type="entry name" value="DHAL"/>
    <property type="match status" value="1"/>
</dbReference>
<dbReference type="SMART" id="SM01120">
    <property type="entry name" value="Dak2"/>
    <property type="match status" value="1"/>
</dbReference>
<dbReference type="GO" id="GO:0047324">
    <property type="term" value="F:phosphoenolpyruvate-glycerone phosphotransferase activity"/>
    <property type="evidence" value="ECO:0007669"/>
    <property type="project" value="UniProtKB-EC"/>
</dbReference>